<evidence type="ECO:0000259" key="12">
    <source>
        <dbReference type="Pfam" id="PF00155"/>
    </source>
</evidence>
<dbReference type="GO" id="GO:0004400">
    <property type="term" value="F:histidinol-phosphate transaminase activity"/>
    <property type="evidence" value="ECO:0007669"/>
    <property type="project" value="UniProtKB-UniRule"/>
</dbReference>
<evidence type="ECO:0000256" key="1">
    <source>
        <dbReference type="ARBA" id="ARBA00001933"/>
    </source>
</evidence>
<comment type="caution">
    <text evidence="13">The sequence shown here is derived from an EMBL/GenBank/DDBJ whole genome shotgun (WGS) entry which is preliminary data.</text>
</comment>
<dbReference type="UniPathway" id="UPA00031">
    <property type="reaction ID" value="UER00012"/>
</dbReference>
<comment type="pathway">
    <text evidence="2 11">Amino-acid biosynthesis; L-histidine biosynthesis; L-histidine from 5-phospho-alpha-D-ribose 1-diphosphate: step 7/9.</text>
</comment>
<dbReference type="InterPro" id="IPR004839">
    <property type="entry name" value="Aminotransferase_I/II_large"/>
</dbReference>
<dbReference type="InterPro" id="IPR050106">
    <property type="entry name" value="HistidinolP_aminotransfase"/>
</dbReference>
<keyword evidence="5 11" id="KW-0032">Aminotransferase</keyword>
<accession>A0A8J7K306</accession>
<comment type="similarity">
    <text evidence="3 11">Belongs to the class-II pyridoxal-phosphate-dependent aminotransferase family. Histidinol-phosphate aminotransferase subfamily.</text>
</comment>
<dbReference type="Proteomes" id="UP000620559">
    <property type="component" value="Unassembled WGS sequence"/>
</dbReference>
<reference evidence="13" key="1">
    <citation type="submission" date="2020-10" db="EMBL/GenBank/DDBJ databases">
        <authorList>
            <person name="Castelo-Branco R."/>
            <person name="Eusebio N."/>
            <person name="Adriana R."/>
            <person name="Vieira A."/>
            <person name="Brugerolle De Fraissinette N."/>
            <person name="Rezende De Castro R."/>
            <person name="Schneider M.P."/>
            <person name="Vasconcelos V."/>
            <person name="Leao P.N."/>
        </authorList>
    </citation>
    <scope>NUCLEOTIDE SEQUENCE</scope>
    <source>
        <strain evidence="13">LEGE 06105</strain>
    </source>
</reference>
<dbReference type="GO" id="GO:0030170">
    <property type="term" value="F:pyridoxal phosphate binding"/>
    <property type="evidence" value="ECO:0007669"/>
    <property type="project" value="InterPro"/>
</dbReference>
<evidence type="ECO:0000256" key="2">
    <source>
        <dbReference type="ARBA" id="ARBA00005011"/>
    </source>
</evidence>
<dbReference type="SUPFAM" id="SSF53383">
    <property type="entry name" value="PLP-dependent transferases"/>
    <property type="match status" value="1"/>
</dbReference>
<dbReference type="HAMAP" id="MF_01023">
    <property type="entry name" value="HisC_aminotrans_2"/>
    <property type="match status" value="1"/>
</dbReference>
<evidence type="ECO:0000256" key="5">
    <source>
        <dbReference type="ARBA" id="ARBA00022576"/>
    </source>
</evidence>
<dbReference type="InterPro" id="IPR015422">
    <property type="entry name" value="PyrdxlP-dep_Trfase_small"/>
</dbReference>
<dbReference type="NCBIfam" id="TIGR01141">
    <property type="entry name" value="hisC"/>
    <property type="match status" value="1"/>
</dbReference>
<dbReference type="Gene3D" id="3.90.1150.10">
    <property type="entry name" value="Aspartate Aminotransferase, domain 1"/>
    <property type="match status" value="1"/>
</dbReference>
<dbReference type="CDD" id="cd00609">
    <property type="entry name" value="AAT_like"/>
    <property type="match status" value="1"/>
</dbReference>
<dbReference type="EC" id="2.6.1.9" evidence="11"/>
<evidence type="ECO:0000256" key="8">
    <source>
        <dbReference type="ARBA" id="ARBA00022898"/>
    </source>
</evidence>
<sequence length="383" mass="42280">MLPFLRTDLVELAAYKPHLGIGVPTPISPESIESDKLDTNESPYDLPAELKEKLAWSYKELIETNRYPDGGHSLLKQAISEYVNESANISSNIVVNNNISLGNGSDELIRSILIATCLGGNGSVLVAQPTFSMYGILAQALGIPVITVPRNCENFEMDLEAASIAIDTTQEQPVRTVFVVHPNSPTGNSLTAAELTWLRNLPSDILVVIDEAYFEFSQRSLASELSQHPNWVILRTFSKGFRLAAMRVGYSIGHPEIIAILEKVRLPYNLPSFSIAAALIAIQNRSLLLDSVSQTLSERSKLIENLSQYPQLKISDSDANFIFLRLKREFDNQTNSALKNLHQKLKKSGTLVRETCGGLRITVGSPSENARTLNRFETAVKNI</sequence>
<evidence type="ECO:0000313" key="13">
    <source>
        <dbReference type="EMBL" id="MBE9214912.1"/>
    </source>
</evidence>
<comment type="subunit">
    <text evidence="4 11">Homodimer.</text>
</comment>
<evidence type="ECO:0000256" key="9">
    <source>
        <dbReference type="ARBA" id="ARBA00023102"/>
    </source>
</evidence>
<dbReference type="PANTHER" id="PTHR43643:SF6">
    <property type="entry name" value="HISTIDINOL-PHOSPHATE AMINOTRANSFERASE"/>
    <property type="match status" value="1"/>
</dbReference>
<dbReference type="PANTHER" id="PTHR43643">
    <property type="entry name" value="HISTIDINOL-PHOSPHATE AMINOTRANSFERASE 2"/>
    <property type="match status" value="1"/>
</dbReference>
<keyword evidence="14" id="KW-1185">Reference proteome</keyword>
<evidence type="ECO:0000256" key="4">
    <source>
        <dbReference type="ARBA" id="ARBA00011738"/>
    </source>
</evidence>
<dbReference type="EMBL" id="JADEWL010000076">
    <property type="protein sequence ID" value="MBE9214912.1"/>
    <property type="molecule type" value="Genomic_DNA"/>
</dbReference>
<evidence type="ECO:0000256" key="6">
    <source>
        <dbReference type="ARBA" id="ARBA00022605"/>
    </source>
</evidence>
<dbReference type="Pfam" id="PF00155">
    <property type="entry name" value="Aminotran_1_2"/>
    <property type="match status" value="1"/>
</dbReference>
<protein>
    <recommendedName>
        <fullName evidence="11">Histidinol-phosphate aminotransferase</fullName>
        <ecNumber evidence="11">2.6.1.9</ecNumber>
    </recommendedName>
    <alternativeName>
        <fullName evidence="11">Imidazole acetol-phosphate transaminase</fullName>
    </alternativeName>
</protein>
<keyword evidence="9 11" id="KW-0368">Histidine biosynthesis</keyword>
<dbReference type="Gene3D" id="3.40.640.10">
    <property type="entry name" value="Type I PLP-dependent aspartate aminotransferase-like (Major domain)"/>
    <property type="match status" value="1"/>
</dbReference>
<keyword evidence="7 11" id="KW-0808">Transferase</keyword>
<evidence type="ECO:0000313" key="14">
    <source>
        <dbReference type="Proteomes" id="UP000620559"/>
    </source>
</evidence>
<dbReference type="RefSeq" id="WP_193922883.1">
    <property type="nucleotide sequence ID" value="NZ_JADEWL010000076.1"/>
</dbReference>
<comment type="cofactor">
    <cofactor evidence="1 11">
        <name>pyridoxal 5'-phosphate</name>
        <dbReference type="ChEBI" id="CHEBI:597326"/>
    </cofactor>
</comment>
<dbReference type="GO" id="GO:0000105">
    <property type="term" value="P:L-histidine biosynthetic process"/>
    <property type="evidence" value="ECO:0007669"/>
    <property type="project" value="UniProtKB-UniRule"/>
</dbReference>
<dbReference type="AlphaFoldDB" id="A0A8J7K306"/>
<dbReference type="NCBIfam" id="NF002726">
    <property type="entry name" value="PRK02610.1"/>
    <property type="match status" value="1"/>
</dbReference>
<comment type="catalytic activity">
    <reaction evidence="10 11">
        <text>L-histidinol phosphate + 2-oxoglutarate = 3-(imidazol-4-yl)-2-oxopropyl phosphate + L-glutamate</text>
        <dbReference type="Rhea" id="RHEA:23744"/>
        <dbReference type="ChEBI" id="CHEBI:16810"/>
        <dbReference type="ChEBI" id="CHEBI:29985"/>
        <dbReference type="ChEBI" id="CHEBI:57766"/>
        <dbReference type="ChEBI" id="CHEBI:57980"/>
        <dbReference type="EC" id="2.6.1.9"/>
    </reaction>
</comment>
<proteinExistence type="inferred from homology"/>
<organism evidence="13 14">
    <name type="scientific">Plectonema cf. radiosum LEGE 06105</name>
    <dbReference type="NCBI Taxonomy" id="945769"/>
    <lineage>
        <taxon>Bacteria</taxon>
        <taxon>Bacillati</taxon>
        <taxon>Cyanobacteriota</taxon>
        <taxon>Cyanophyceae</taxon>
        <taxon>Oscillatoriophycideae</taxon>
        <taxon>Oscillatoriales</taxon>
        <taxon>Microcoleaceae</taxon>
        <taxon>Plectonema</taxon>
    </lineage>
</organism>
<keyword evidence="8 11" id="KW-0663">Pyridoxal phosphate</keyword>
<keyword evidence="6 11" id="KW-0028">Amino-acid biosynthesis</keyword>
<name>A0A8J7K306_9CYAN</name>
<feature type="modified residue" description="N6-(pyridoxal phosphate)lysine" evidence="11">
    <location>
        <position position="239"/>
    </location>
</feature>
<evidence type="ECO:0000256" key="7">
    <source>
        <dbReference type="ARBA" id="ARBA00022679"/>
    </source>
</evidence>
<dbReference type="InterPro" id="IPR015424">
    <property type="entry name" value="PyrdxlP-dep_Trfase"/>
</dbReference>
<feature type="domain" description="Aminotransferase class I/classII large" evidence="12">
    <location>
        <begin position="36"/>
        <end position="375"/>
    </location>
</feature>
<dbReference type="InterPro" id="IPR015421">
    <property type="entry name" value="PyrdxlP-dep_Trfase_major"/>
</dbReference>
<evidence type="ECO:0000256" key="3">
    <source>
        <dbReference type="ARBA" id="ARBA00007970"/>
    </source>
</evidence>
<gene>
    <name evidence="11" type="primary">hisC</name>
    <name evidence="13" type="ORF">IQ247_19920</name>
</gene>
<evidence type="ECO:0000256" key="10">
    <source>
        <dbReference type="ARBA" id="ARBA00047481"/>
    </source>
</evidence>
<dbReference type="InterPro" id="IPR005861">
    <property type="entry name" value="HisP_aminotrans"/>
</dbReference>
<evidence type="ECO:0000256" key="11">
    <source>
        <dbReference type="HAMAP-Rule" id="MF_01023"/>
    </source>
</evidence>